<dbReference type="AlphaFoldDB" id="A0A4Y8ZUA0"/>
<comment type="similarity">
    <text evidence="8">Belongs to the FliO/MopB family.</text>
</comment>
<dbReference type="Pfam" id="PF04347">
    <property type="entry name" value="FliO"/>
    <property type="match status" value="1"/>
</dbReference>
<evidence type="ECO:0000256" key="2">
    <source>
        <dbReference type="ARBA" id="ARBA00004236"/>
    </source>
</evidence>
<keyword evidence="3" id="KW-1003">Cell membrane</keyword>
<keyword evidence="6 10" id="KW-0472">Membrane</keyword>
<evidence type="ECO:0000313" key="12">
    <source>
        <dbReference type="Proteomes" id="UP000298213"/>
    </source>
</evidence>
<keyword evidence="12" id="KW-1185">Reference proteome</keyword>
<feature type="transmembrane region" description="Helical" evidence="10">
    <location>
        <begin position="6"/>
        <end position="27"/>
    </location>
</feature>
<comment type="subcellular location">
    <subcellularLocation>
        <location evidence="1">Bacterial flagellum basal body</location>
    </subcellularLocation>
    <subcellularLocation>
        <location evidence="2">Cell membrane</location>
    </subcellularLocation>
</comment>
<accession>A0A4Y8ZUA0</accession>
<evidence type="ECO:0000256" key="10">
    <source>
        <dbReference type="SAM" id="Phobius"/>
    </source>
</evidence>
<keyword evidence="5 10" id="KW-1133">Transmembrane helix</keyword>
<organism evidence="11 12">
    <name type="scientific">Sphingomonas parva</name>
    <dbReference type="NCBI Taxonomy" id="2555898"/>
    <lineage>
        <taxon>Bacteria</taxon>
        <taxon>Pseudomonadati</taxon>
        <taxon>Pseudomonadota</taxon>
        <taxon>Alphaproteobacteria</taxon>
        <taxon>Sphingomonadales</taxon>
        <taxon>Sphingomonadaceae</taxon>
        <taxon>Sphingomonas</taxon>
    </lineage>
</organism>
<gene>
    <name evidence="11" type="ORF">E2493_03780</name>
</gene>
<dbReference type="EMBL" id="SPDV01000005">
    <property type="protein sequence ID" value="TFI59603.1"/>
    <property type="molecule type" value="Genomic_DNA"/>
</dbReference>
<dbReference type="RefSeq" id="WP_135083887.1">
    <property type="nucleotide sequence ID" value="NZ_SPDV01000005.1"/>
</dbReference>
<dbReference type="OrthoDB" id="8456606at2"/>
<sequence length="223" mass="23384">MDLLSFLRTIAALGTVLGLLVGALWAVRRYNIVLPGQAGPRTARRLALVEKVGIDGKRAVVLIRRDDREHLIMIAPEGQTVIETGIVYQAQEGEGEAVTADAPAAKVQQDFATLVDLVGTAGRKAREALAKRREAASPVDEALGVTRAPKPQPSFATLVEKVGAKAQTRLAKAARPAAAEAVAPPPPAKPKRPAVRLKVTAPDGRTVVEPISAAVRTPAAQAA</sequence>
<dbReference type="Proteomes" id="UP000298213">
    <property type="component" value="Unassembled WGS sequence"/>
</dbReference>
<dbReference type="InterPro" id="IPR052205">
    <property type="entry name" value="FliO/MopB"/>
</dbReference>
<evidence type="ECO:0000313" key="11">
    <source>
        <dbReference type="EMBL" id="TFI59603.1"/>
    </source>
</evidence>
<dbReference type="PANTHER" id="PTHR38766">
    <property type="entry name" value="FLAGELLAR PROTEIN FLIO"/>
    <property type="match status" value="1"/>
</dbReference>
<evidence type="ECO:0000256" key="1">
    <source>
        <dbReference type="ARBA" id="ARBA00004117"/>
    </source>
</evidence>
<dbReference type="InterPro" id="IPR022781">
    <property type="entry name" value="Flagellar_biosynth_FliO"/>
</dbReference>
<proteinExistence type="inferred from homology"/>
<evidence type="ECO:0000256" key="8">
    <source>
        <dbReference type="ARBA" id="ARBA00037937"/>
    </source>
</evidence>
<evidence type="ECO:0008006" key="13">
    <source>
        <dbReference type="Google" id="ProtNLM"/>
    </source>
</evidence>
<evidence type="ECO:0000256" key="6">
    <source>
        <dbReference type="ARBA" id="ARBA00023136"/>
    </source>
</evidence>
<protein>
    <recommendedName>
        <fullName evidence="13">Flagellar biosynthesis protein FliO</fullName>
    </recommendedName>
</protein>
<dbReference type="PANTHER" id="PTHR38766:SF1">
    <property type="entry name" value="FLAGELLAR PROTEIN FLIO"/>
    <property type="match status" value="1"/>
</dbReference>
<reference evidence="11 12" key="1">
    <citation type="submission" date="2019-03" db="EMBL/GenBank/DDBJ databases">
        <title>Genome sequence of Sphingomonas sp. 17J27-24.</title>
        <authorList>
            <person name="Kim M."/>
            <person name="Maeng S."/>
            <person name="Sathiyaraj S."/>
        </authorList>
    </citation>
    <scope>NUCLEOTIDE SEQUENCE [LARGE SCALE GENOMIC DNA]</scope>
    <source>
        <strain evidence="11 12">17J27-24</strain>
    </source>
</reference>
<keyword evidence="4 10" id="KW-0812">Transmembrane</keyword>
<evidence type="ECO:0000256" key="3">
    <source>
        <dbReference type="ARBA" id="ARBA00022475"/>
    </source>
</evidence>
<comment type="caution">
    <text evidence="11">The sequence shown here is derived from an EMBL/GenBank/DDBJ whole genome shotgun (WGS) entry which is preliminary data.</text>
</comment>
<evidence type="ECO:0000256" key="7">
    <source>
        <dbReference type="ARBA" id="ARBA00023143"/>
    </source>
</evidence>
<evidence type="ECO:0000256" key="5">
    <source>
        <dbReference type="ARBA" id="ARBA00022989"/>
    </source>
</evidence>
<feature type="region of interest" description="Disordered" evidence="9">
    <location>
        <begin position="176"/>
        <end position="196"/>
    </location>
</feature>
<name>A0A4Y8ZUA0_9SPHN</name>
<evidence type="ECO:0000256" key="9">
    <source>
        <dbReference type="SAM" id="MobiDB-lite"/>
    </source>
</evidence>
<keyword evidence="7" id="KW-0975">Bacterial flagellum</keyword>
<evidence type="ECO:0000256" key="4">
    <source>
        <dbReference type="ARBA" id="ARBA00022692"/>
    </source>
</evidence>